<name>A0A9W4R3B3_PSEHA</name>
<keyword evidence="9" id="KW-1185">Reference proteome</keyword>
<evidence type="ECO:0000259" key="7">
    <source>
        <dbReference type="PROSITE" id="PS50113"/>
    </source>
</evidence>
<sequence length="441" mass="49618">MFFNQSLKTQVADLQSKLSVREQVKQSLDSEMLVLELDKQGAILRQNKNFEREFNYSNNKIINKNILDFISENARNNADFHAFKKALSKAEHFAGAIQVSHENGQRDWLRCILHPIKNEQGQLEYLTLHCTVLTQIIESSRENEDLIKALHRSTAVIEFDTQGIVLRVNDNFLKSMSYSRQDVVGKHHVMFCDEQEASSKEYQVFWQRLRNGEFIASRFKRIDKHGHEVWLEASYNPIFNEANELYKVVKFATVITDQVEREMATEQAANIAHGTSIETDNNADKGAEVVQKTVQVMNELSVQMEQAAQEISALDKQSQLIASIVQSISSIADQTNLLALNAAIEAARAGEQGRGFAVVADEVRLLASRTSKATEEIVDVVQQNQNLTQSTVAVIEQGKHKAQQGLDLSNESGHVMNDIKKGAQQVVDAVSQFSNQLSSIK</sequence>
<gene>
    <name evidence="8" type="primary">bdlA</name>
    <name evidence="8" type="ORF">PSEHALCIP103_03552</name>
</gene>
<dbReference type="PROSITE" id="PS50112">
    <property type="entry name" value="PAS"/>
    <property type="match status" value="1"/>
</dbReference>
<evidence type="ECO:0000313" key="9">
    <source>
        <dbReference type="Proteomes" id="UP001152447"/>
    </source>
</evidence>
<accession>A0A9W4R3B3</accession>
<protein>
    <submittedName>
        <fullName evidence="8">Biofilm dispersion protein BdlA</fullName>
    </submittedName>
</protein>
<evidence type="ECO:0000256" key="2">
    <source>
        <dbReference type="ARBA" id="ARBA00023224"/>
    </source>
</evidence>
<evidence type="ECO:0000259" key="5">
    <source>
        <dbReference type="PROSITE" id="PS50111"/>
    </source>
</evidence>
<dbReference type="AlphaFoldDB" id="A0A9W4R3B3"/>
<reference evidence="8" key="1">
    <citation type="submission" date="2022-07" db="EMBL/GenBank/DDBJ databases">
        <authorList>
            <person name="Criscuolo A."/>
        </authorList>
    </citation>
    <scope>NUCLEOTIDE SEQUENCE</scope>
    <source>
        <strain evidence="8">CIP103197</strain>
    </source>
</reference>
<proteinExistence type="predicted"/>
<dbReference type="Proteomes" id="UP001152447">
    <property type="component" value="Unassembled WGS sequence"/>
</dbReference>
<dbReference type="Pfam" id="PF00015">
    <property type="entry name" value="MCPsignal"/>
    <property type="match status" value="1"/>
</dbReference>
<evidence type="ECO:0000256" key="1">
    <source>
        <dbReference type="ARBA" id="ARBA00004370"/>
    </source>
</evidence>
<dbReference type="SUPFAM" id="SSF55785">
    <property type="entry name" value="PYP-like sensor domain (PAS domain)"/>
    <property type="match status" value="2"/>
</dbReference>
<dbReference type="NCBIfam" id="TIGR00229">
    <property type="entry name" value="sensory_box"/>
    <property type="match status" value="2"/>
</dbReference>
<dbReference type="InterPro" id="IPR013655">
    <property type="entry name" value="PAS_fold_3"/>
</dbReference>
<dbReference type="SUPFAM" id="SSF58104">
    <property type="entry name" value="Methyl-accepting chemotaxis protein (MCP) signaling domain"/>
    <property type="match status" value="1"/>
</dbReference>
<evidence type="ECO:0000256" key="3">
    <source>
        <dbReference type="PROSITE-ProRule" id="PRU00284"/>
    </source>
</evidence>
<evidence type="ECO:0000259" key="6">
    <source>
        <dbReference type="PROSITE" id="PS50112"/>
    </source>
</evidence>
<dbReference type="Gene3D" id="3.30.450.20">
    <property type="entry name" value="PAS domain"/>
    <property type="match status" value="2"/>
</dbReference>
<dbReference type="Gene3D" id="1.10.287.950">
    <property type="entry name" value="Methyl-accepting chemotaxis protein"/>
    <property type="match status" value="1"/>
</dbReference>
<dbReference type="CDD" id="cd00130">
    <property type="entry name" value="PAS"/>
    <property type="match status" value="2"/>
</dbReference>
<dbReference type="Pfam" id="PF13426">
    <property type="entry name" value="PAS_9"/>
    <property type="match status" value="1"/>
</dbReference>
<dbReference type="PANTHER" id="PTHR32089:SF112">
    <property type="entry name" value="LYSOZYME-LIKE PROTEIN-RELATED"/>
    <property type="match status" value="1"/>
</dbReference>
<dbReference type="GO" id="GO:0007165">
    <property type="term" value="P:signal transduction"/>
    <property type="evidence" value="ECO:0007669"/>
    <property type="project" value="UniProtKB-KW"/>
</dbReference>
<keyword evidence="2 3" id="KW-0807">Transducer</keyword>
<dbReference type="InterPro" id="IPR000700">
    <property type="entry name" value="PAS-assoc_C"/>
</dbReference>
<dbReference type="Pfam" id="PF08447">
    <property type="entry name" value="PAS_3"/>
    <property type="match status" value="1"/>
</dbReference>
<evidence type="ECO:0000313" key="8">
    <source>
        <dbReference type="EMBL" id="CAH9066269.1"/>
    </source>
</evidence>
<feature type="domain" description="PAC" evidence="7">
    <location>
        <begin position="215"/>
        <end position="267"/>
    </location>
</feature>
<dbReference type="InterPro" id="IPR001610">
    <property type="entry name" value="PAC"/>
</dbReference>
<evidence type="ECO:0000256" key="4">
    <source>
        <dbReference type="SAM" id="Coils"/>
    </source>
</evidence>
<dbReference type="SMART" id="SM00086">
    <property type="entry name" value="PAC"/>
    <property type="match status" value="2"/>
</dbReference>
<dbReference type="EMBL" id="CAMAPB010000095">
    <property type="protein sequence ID" value="CAH9066269.1"/>
    <property type="molecule type" value="Genomic_DNA"/>
</dbReference>
<dbReference type="InterPro" id="IPR004089">
    <property type="entry name" value="MCPsignal_dom"/>
</dbReference>
<comment type="caution">
    <text evidence="8">The sequence shown here is derived from an EMBL/GenBank/DDBJ whole genome shotgun (WGS) entry which is preliminary data.</text>
</comment>
<organism evidence="8 9">
    <name type="scientific">Pseudoalteromonas haloplanktis</name>
    <name type="common">Alteromonas haloplanktis</name>
    <dbReference type="NCBI Taxonomy" id="228"/>
    <lineage>
        <taxon>Bacteria</taxon>
        <taxon>Pseudomonadati</taxon>
        <taxon>Pseudomonadota</taxon>
        <taxon>Gammaproteobacteria</taxon>
        <taxon>Alteromonadales</taxon>
        <taxon>Pseudoalteromonadaceae</taxon>
        <taxon>Pseudoalteromonas</taxon>
    </lineage>
</organism>
<dbReference type="PROSITE" id="PS50113">
    <property type="entry name" value="PAC"/>
    <property type="match status" value="1"/>
</dbReference>
<dbReference type="InterPro" id="IPR000014">
    <property type="entry name" value="PAS"/>
</dbReference>
<dbReference type="PANTHER" id="PTHR32089">
    <property type="entry name" value="METHYL-ACCEPTING CHEMOTAXIS PROTEIN MCPB"/>
    <property type="match status" value="1"/>
</dbReference>
<dbReference type="PROSITE" id="PS50111">
    <property type="entry name" value="CHEMOTAXIS_TRANSDUC_2"/>
    <property type="match status" value="1"/>
</dbReference>
<comment type="subcellular location">
    <subcellularLocation>
        <location evidence="1">Membrane</location>
    </subcellularLocation>
</comment>
<dbReference type="InterPro" id="IPR035965">
    <property type="entry name" value="PAS-like_dom_sf"/>
</dbReference>
<feature type="domain" description="Methyl-accepting transducer" evidence="5">
    <location>
        <begin position="267"/>
        <end position="441"/>
    </location>
</feature>
<dbReference type="GO" id="GO:0016020">
    <property type="term" value="C:membrane"/>
    <property type="evidence" value="ECO:0007669"/>
    <property type="project" value="UniProtKB-SubCell"/>
</dbReference>
<keyword evidence="4" id="KW-0175">Coiled coil</keyword>
<dbReference type="RefSeq" id="WP_076923104.1">
    <property type="nucleotide sequence ID" value="NZ_CAMAPB010000095.1"/>
</dbReference>
<dbReference type="GO" id="GO:0006935">
    <property type="term" value="P:chemotaxis"/>
    <property type="evidence" value="ECO:0007669"/>
    <property type="project" value="UniProtKB-ARBA"/>
</dbReference>
<feature type="domain" description="PAS" evidence="6">
    <location>
        <begin position="139"/>
        <end position="190"/>
    </location>
</feature>
<dbReference type="SMART" id="SM00283">
    <property type="entry name" value="MA"/>
    <property type="match status" value="1"/>
</dbReference>
<feature type="coiled-coil region" evidence="4">
    <location>
        <begin position="290"/>
        <end position="317"/>
    </location>
</feature>